<name>A0ABU9IDM3_9SPHN</name>
<dbReference type="Proteomes" id="UP001497045">
    <property type="component" value="Unassembled WGS sequence"/>
</dbReference>
<accession>A0ABU9IDM3</accession>
<feature type="signal peptide" evidence="1">
    <location>
        <begin position="1"/>
        <end position="20"/>
    </location>
</feature>
<feature type="chain" id="PRO_5045845696" evidence="1">
    <location>
        <begin position="21"/>
        <end position="331"/>
    </location>
</feature>
<gene>
    <name evidence="2" type="ORF">AAEO60_07595</name>
</gene>
<dbReference type="NCBIfam" id="TIGR02276">
    <property type="entry name" value="beta_rpt_yvtn"/>
    <property type="match status" value="1"/>
</dbReference>
<protein>
    <submittedName>
        <fullName evidence="2">YncE family protein</fullName>
    </submittedName>
</protein>
<dbReference type="SUPFAM" id="SSF51004">
    <property type="entry name" value="C-terminal (heme d1) domain of cytochrome cd1-nitrite reductase"/>
    <property type="match status" value="1"/>
</dbReference>
<proteinExistence type="predicted"/>
<evidence type="ECO:0000313" key="3">
    <source>
        <dbReference type="Proteomes" id="UP001497045"/>
    </source>
</evidence>
<dbReference type="InterPro" id="IPR011048">
    <property type="entry name" value="Haem_d1_sf"/>
</dbReference>
<comment type="caution">
    <text evidence="2">The sequence shown here is derived from an EMBL/GenBank/DDBJ whole genome shotgun (WGS) entry which is preliminary data.</text>
</comment>
<sequence length="331" mass="34501">MRRLLTAAIAISLPACGAGAEPVPSDEIAGTMFVANKRGASLSRIDLATGEETHRADTCENPHELSVSPDGERVMVACYSGHTAEIYTTADLAPVEDLDLGEGARSHVALWLADDRVLAGAEGSGAIVQLLDVGGRLMGTFDLATGDVGPHLLAVDVERNLAWGTIIPTGEVVLWDITPGEMSEVTRAAIGEQIEAIALSPDGTSLWVSSNADSVAYRLDPMTLDVQAEVPTGQVPIRLAMHPSGDWVVSSNFGSGDLSVIDTATDEVVRTIPVSGSRDAVQVTLVFSEDGARLYAAETANDTIAEVDFASGEVLRRIPTGPGGDGLAVTD</sequence>
<dbReference type="EMBL" id="JBBYHV010000001">
    <property type="protein sequence ID" value="MEL1250530.1"/>
    <property type="molecule type" value="Genomic_DNA"/>
</dbReference>
<keyword evidence="3" id="KW-1185">Reference proteome</keyword>
<dbReference type="Gene3D" id="2.130.10.10">
    <property type="entry name" value="YVTN repeat-like/Quinoprotein amine dehydrogenase"/>
    <property type="match status" value="2"/>
</dbReference>
<dbReference type="InterPro" id="IPR051200">
    <property type="entry name" value="Host-pathogen_enzymatic-act"/>
</dbReference>
<evidence type="ECO:0000256" key="1">
    <source>
        <dbReference type="SAM" id="SignalP"/>
    </source>
</evidence>
<reference evidence="2 3" key="1">
    <citation type="submission" date="2024-04" db="EMBL/GenBank/DDBJ databases">
        <title>Aurantiacibacter sp. DGU6 16S ribosomal RNA gene Genome sequencing and assembly.</title>
        <authorList>
            <person name="Park S."/>
        </authorList>
    </citation>
    <scope>NUCLEOTIDE SEQUENCE [LARGE SCALE GENOMIC DNA]</scope>
    <source>
        <strain evidence="2 3">DGU6</strain>
    </source>
</reference>
<keyword evidence="1" id="KW-0732">Signal</keyword>
<dbReference type="PANTHER" id="PTHR47197:SF3">
    <property type="entry name" value="DIHYDRO-HEME D1 DEHYDROGENASE"/>
    <property type="match status" value="1"/>
</dbReference>
<dbReference type="PANTHER" id="PTHR47197">
    <property type="entry name" value="PROTEIN NIRF"/>
    <property type="match status" value="1"/>
</dbReference>
<organism evidence="2 3">
    <name type="scientific">Aurantiacibacter gilvus</name>
    <dbReference type="NCBI Taxonomy" id="3139141"/>
    <lineage>
        <taxon>Bacteria</taxon>
        <taxon>Pseudomonadati</taxon>
        <taxon>Pseudomonadota</taxon>
        <taxon>Alphaproteobacteria</taxon>
        <taxon>Sphingomonadales</taxon>
        <taxon>Erythrobacteraceae</taxon>
        <taxon>Aurantiacibacter</taxon>
    </lineage>
</organism>
<dbReference type="InterPro" id="IPR015943">
    <property type="entry name" value="WD40/YVTN_repeat-like_dom_sf"/>
</dbReference>
<dbReference type="RefSeq" id="WP_341673049.1">
    <property type="nucleotide sequence ID" value="NZ_JBBYHV010000001.1"/>
</dbReference>
<evidence type="ECO:0000313" key="2">
    <source>
        <dbReference type="EMBL" id="MEL1250530.1"/>
    </source>
</evidence>
<dbReference type="InterPro" id="IPR011964">
    <property type="entry name" value="YVTN_b-propeller_repeat"/>
</dbReference>